<evidence type="ECO:0000313" key="1">
    <source>
        <dbReference type="EMBL" id="GAH10558.1"/>
    </source>
</evidence>
<name>X1EPJ7_9ZZZZ</name>
<sequence>DEYRFEVLMKRTNVPSIGRFSTYGDPAILDYDEDDTEETETEELEYLPVPTNAWNSGEITFVSAYTSANLYSQEIAFDGSVYYSPYICDSQQQYPQDIVLATRGQDYLDGLSGDYEGSIRSWLYYYQRVIISETDFPGGFIPGFGGVPTVGVNPITGKFPPGNNLTITPQGIRQG</sequence>
<proteinExistence type="predicted"/>
<accession>X1EPJ7</accession>
<comment type="caution">
    <text evidence="1">The sequence shown here is derived from an EMBL/GenBank/DDBJ whole genome shotgun (WGS) entry which is preliminary data.</text>
</comment>
<protein>
    <submittedName>
        <fullName evidence="1">Uncharacterized protein</fullName>
    </submittedName>
</protein>
<reference evidence="1" key="1">
    <citation type="journal article" date="2014" name="Front. Microbiol.">
        <title>High frequency of phylogenetically diverse reductive dehalogenase-homologous genes in deep subseafloor sedimentary metagenomes.</title>
        <authorList>
            <person name="Kawai M."/>
            <person name="Futagami T."/>
            <person name="Toyoda A."/>
            <person name="Takaki Y."/>
            <person name="Nishi S."/>
            <person name="Hori S."/>
            <person name="Arai W."/>
            <person name="Tsubouchi T."/>
            <person name="Morono Y."/>
            <person name="Uchiyama I."/>
            <person name="Ito T."/>
            <person name="Fujiyama A."/>
            <person name="Inagaki F."/>
            <person name="Takami H."/>
        </authorList>
    </citation>
    <scope>NUCLEOTIDE SEQUENCE</scope>
    <source>
        <strain evidence="1">Expedition CK06-06</strain>
    </source>
</reference>
<dbReference type="EMBL" id="BART01029769">
    <property type="protein sequence ID" value="GAH10558.1"/>
    <property type="molecule type" value="Genomic_DNA"/>
</dbReference>
<organism evidence="1">
    <name type="scientific">marine sediment metagenome</name>
    <dbReference type="NCBI Taxonomy" id="412755"/>
    <lineage>
        <taxon>unclassified sequences</taxon>
        <taxon>metagenomes</taxon>
        <taxon>ecological metagenomes</taxon>
    </lineage>
</organism>
<feature type="non-terminal residue" evidence="1">
    <location>
        <position position="1"/>
    </location>
</feature>
<dbReference type="AlphaFoldDB" id="X1EPJ7"/>
<gene>
    <name evidence="1" type="ORF">S01H4_52157</name>
</gene>